<keyword evidence="7" id="KW-0032">Aminotransferase</keyword>
<dbReference type="GO" id="GO:0030170">
    <property type="term" value="F:pyridoxal phosphate binding"/>
    <property type="evidence" value="ECO:0007669"/>
    <property type="project" value="InterPro"/>
</dbReference>
<feature type="domain" description="Aminotransferase class I/classII large" evidence="6">
    <location>
        <begin position="108"/>
        <end position="381"/>
    </location>
</feature>
<dbReference type="AlphaFoldDB" id="A0AB38XMM6"/>
<dbReference type="RefSeq" id="WP_004804543.1">
    <property type="nucleotide sequence ID" value="NZ_CP116394.1"/>
</dbReference>
<dbReference type="Pfam" id="PF00155">
    <property type="entry name" value="Aminotran_1_2"/>
    <property type="match status" value="1"/>
</dbReference>
<dbReference type="EMBL" id="CP116394">
    <property type="protein sequence ID" value="WCE45444.1"/>
    <property type="molecule type" value="Genomic_DNA"/>
</dbReference>
<evidence type="ECO:0000256" key="5">
    <source>
        <dbReference type="ARBA" id="ARBA00037974"/>
    </source>
</evidence>
<evidence type="ECO:0000259" key="6">
    <source>
        <dbReference type="Pfam" id="PF00155"/>
    </source>
</evidence>
<reference evidence="7" key="1">
    <citation type="submission" date="2023-01" db="EMBL/GenBank/DDBJ databases">
        <title>Comparative Genomic Analysis of the Clinically-Derived Winkia Strain NY0527 Provides Evidence into the Taxonomic Reassignment of Winkia neuii and Characterizes Their Virulence Traits.</title>
        <authorList>
            <person name="Cai X."/>
            <person name="Peng Y."/>
            <person name="Li M."/>
            <person name="Qiu Y."/>
            <person name="Wang Y."/>
            <person name="Xu L."/>
            <person name="Hou Q."/>
        </authorList>
    </citation>
    <scope>NUCLEOTIDE SEQUENCE</scope>
    <source>
        <strain evidence="7">NY0527</strain>
    </source>
</reference>
<comment type="similarity">
    <text evidence="5">Belongs to the class-II pyridoxal-phosphate-dependent aminotransferase family. MalY/PatB cystathionine beta-lyase subfamily.</text>
</comment>
<comment type="cofactor">
    <cofactor evidence="1">
        <name>pyridoxal 5'-phosphate</name>
        <dbReference type="ChEBI" id="CHEBI:597326"/>
    </cofactor>
</comment>
<dbReference type="PANTHER" id="PTHR43525">
    <property type="entry name" value="PROTEIN MALY"/>
    <property type="match status" value="1"/>
</dbReference>
<dbReference type="InterPro" id="IPR004839">
    <property type="entry name" value="Aminotransferase_I/II_large"/>
</dbReference>
<proteinExistence type="inferred from homology"/>
<evidence type="ECO:0000256" key="3">
    <source>
        <dbReference type="ARBA" id="ARBA00022898"/>
    </source>
</evidence>
<sequence length="394" mass="43390">MSLADFSRKADSLSIEQLRGRATRKWSMRMGESLLDGAWIAEADFGTAPQVEAALHEAISNNFLGYMPTWLVERTLYECRQFQADRFGVTLAEDCYGIAPDVLSVLHQVIEQLTDKGTPVIVPTPAYMPFLTIPGSHFRATIQVPSHVDANGRYKLDLERIDRAFSEGAQLLILCNPWNPTGQTFTREELVELASVVHKHPQAIVFSDEIHSPLVHADRTHIPFASLSEQTASRTVTATAASKGWNIPGLNCAQWYIAGSTLKERFARGSELLASGASPLGALGACVAYRDGRDWLDDFNAYIVKNSVRVQELLADSGSRLRCTSPQATYLTWWDASAYEVNNPAELIASKAAVAVNAGHELGEDYSRFFRLNLASPTPVLEDMVSRILAAFAN</sequence>
<keyword evidence="3" id="KW-0663">Pyridoxal phosphate</keyword>
<organism evidence="7 8">
    <name type="scientific">Winkia neuii subsp. anitrata</name>
    <dbReference type="NCBI Taxonomy" id="29318"/>
    <lineage>
        <taxon>Bacteria</taxon>
        <taxon>Bacillati</taxon>
        <taxon>Actinomycetota</taxon>
        <taxon>Actinomycetes</taxon>
        <taxon>Actinomycetales</taxon>
        <taxon>Actinomycetaceae</taxon>
        <taxon>Winkia</taxon>
    </lineage>
</organism>
<dbReference type="Gene3D" id="3.90.1150.10">
    <property type="entry name" value="Aspartate Aminotransferase, domain 1"/>
    <property type="match status" value="1"/>
</dbReference>
<evidence type="ECO:0000313" key="7">
    <source>
        <dbReference type="EMBL" id="WCE45444.1"/>
    </source>
</evidence>
<dbReference type="EC" id="4.4.1.13" evidence="2"/>
<evidence type="ECO:0000256" key="2">
    <source>
        <dbReference type="ARBA" id="ARBA00012224"/>
    </source>
</evidence>
<dbReference type="GO" id="GO:0047804">
    <property type="term" value="F:cysteine-S-conjugate beta-lyase activity"/>
    <property type="evidence" value="ECO:0007669"/>
    <property type="project" value="UniProtKB-EC"/>
</dbReference>
<dbReference type="InterPro" id="IPR015422">
    <property type="entry name" value="PyrdxlP-dep_Trfase_small"/>
</dbReference>
<dbReference type="InterPro" id="IPR015421">
    <property type="entry name" value="PyrdxlP-dep_Trfase_major"/>
</dbReference>
<dbReference type="InterPro" id="IPR015424">
    <property type="entry name" value="PyrdxlP-dep_Trfase"/>
</dbReference>
<gene>
    <name evidence="7" type="ORF">PIG85_07210</name>
</gene>
<dbReference type="Proteomes" id="UP001211044">
    <property type="component" value="Chromosome"/>
</dbReference>
<keyword evidence="4" id="KW-0456">Lyase</keyword>
<dbReference type="GO" id="GO:0008483">
    <property type="term" value="F:transaminase activity"/>
    <property type="evidence" value="ECO:0007669"/>
    <property type="project" value="UniProtKB-KW"/>
</dbReference>
<keyword evidence="7" id="KW-0808">Transferase</keyword>
<protein>
    <recommendedName>
        <fullName evidence="2">cysteine-S-conjugate beta-lyase</fullName>
        <ecNumber evidence="2">4.4.1.13</ecNumber>
    </recommendedName>
</protein>
<dbReference type="InterPro" id="IPR051798">
    <property type="entry name" value="Class-II_PLP-Dep_Aminotrans"/>
</dbReference>
<evidence type="ECO:0000313" key="8">
    <source>
        <dbReference type="Proteomes" id="UP001211044"/>
    </source>
</evidence>
<evidence type="ECO:0000256" key="1">
    <source>
        <dbReference type="ARBA" id="ARBA00001933"/>
    </source>
</evidence>
<dbReference type="PANTHER" id="PTHR43525:SF2">
    <property type="entry name" value="CYSTATHIONINE BETA-LYASE-RELATED"/>
    <property type="match status" value="1"/>
</dbReference>
<evidence type="ECO:0000256" key="4">
    <source>
        <dbReference type="ARBA" id="ARBA00023239"/>
    </source>
</evidence>
<name>A0AB38XMM6_9ACTO</name>
<dbReference type="KEGG" id="wne:PIG85_07210"/>
<accession>A0AB38XMM6</accession>
<dbReference type="SUPFAM" id="SSF53383">
    <property type="entry name" value="PLP-dependent transferases"/>
    <property type="match status" value="1"/>
</dbReference>
<dbReference type="CDD" id="cd00609">
    <property type="entry name" value="AAT_like"/>
    <property type="match status" value="1"/>
</dbReference>
<dbReference type="Gene3D" id="3.40.640.10">
    <property type="entry name" value="Type I PLP-dependent aspartate aminotransferase-like (Major domain)"/>
    <property type="match status" value="1"/>
</dbReference>